<evidence type="ECO:0000256" key="2">
    <source>
        <dbReference type="ARBA" id="ARBA00006727"/>
    </source>
</evidence>
<protein>
    <submittedName>
        <fullName evidence="5">Major facilitator superfamily domain-containing protein</fullName>
    </submittedName>
</protein>
<keyword evidence="3" id="KW-1133">Transmembrane helix</keyword>
<dbReference type="AlphaFoldDB" id="A0A1X2GZX5"/>
<dbReference type="PROSITE" id="PS50850">
    <property type="entry name" value="MFS"/>
    <property type="match status" value="1"/>
</dbReference>
<dbReference type="EMBL" id="MCGN01000013">
    <property type="protein sequence ID" value="ORY90012.1"/>
    <property type="molecule type" value="Genomic_DNA"/>
</dbReference>
<feature type="domain" description="Major facilitator superfamily (MFS) profile" evidence="4">
    <location>
        <begin position="1"/>
        <end position="314"/>
    </location>
</feature>
<reference evidence="5 6" key="1">
    <citation type="submission" date="2016-07" db="EMBL/GenBank/DDBJ databases">
        <title>Pervasive Adenine N6-methylation of Active Genes in Fungi.</title>
        <authorList>
            <consortium name="DOE Joint Genome Institute"/>
            <person name="Mondo S.J."/>
            <person name="Dannebaum R.O."/>
            <person name="Kuo R.C."/>
            <person name="Labutti K."/>
            <person name="Haridas S."/>
            <person name="Kuo A."/>
            <person name="Salamov A."/>
            <person name="Ahrendt S.R."/>
            <person name="Lipzen A."/>
            <person name="Sullivan W."/>
            <person name="Andreopoulos W.B."/>
            <person name="Clum A."/>
            <person name="Lindquist E."/>
            <person name="Daum C."/>
            <person name="Ramamoorthy G.K."/>
            <person name="Gryganskyi A."/>
            <person name="Culley D."/>
            <person name="Magnuson J.K."/>
            <person name="James T.Y."/>
            <person name="O'Malley M.A."/>
            <person name="Stajich J.E."/>
            <person name="Spatafora J.W."/>
            <person name="Visel A."/>
            <person name="Grigoriev I.V."/>
        </authorList>
    </citation>
    <scope>NUCLEOTIDE SEQUENCE [LARGE SCALE GENOMIC DNA]</scope>
    <source>
        <strain evidence="5 6">NRRL 2496</strain>
    </source>
</reference>
<organism evidence="5 6">
    <name type="scientific">Syncephalastrum racemosum</name>
    <name type="common">Filamentous fungus</name>
    <dbReference type="NCBI Taxonomy" id="13706"/>
    <lineage>
        <taxon>Eukaryota</taxon>
        <taxon>Fungi</taxon>
        <taxon>Fungi incertae sedis</taxon>
        <taxon>Mucoromycota</taxon>
        <taxon>Mucoromycotina</taxon>
        <taxon>Mucoromycetes</taxon>
        <taxon>Mucorales</taxon>
        <taxon>Syncephalastraceae</taxon>
        <taxon>Syncephalastrum</taxon>
    </lineage>
</organism>
<dbReference type="PANTHER" id="PTHR11360">
    <property type="entry name" value="MONOCARBOXYLATE TRANSPORTER"/>
    <property type="match status" value="1"/>
</dbReference>
<comment type="similarity">
    <text evidence="2">Belongs to the major facilitator superfamily. Monocarboxylate porter (TC 2.A.1.13) family.</text>
</comment>
<dbReference type="GO" id="GO:0022857">
    <property type="term" value="F:transmembrane transporter activity"/>
    <property type="evidence" value="ECO:0007669"/>
    <property type="project" value="InterPro"/>
</dbReference>
<dbReference type="InterPro" id="IPR020846">
    <property type="entry name" value="MFS_dom"/>
</dbReference>
<feature type="transmembrane region" description="Helical" evidence="3">
    <location>
        <begin position="226"/>
        <end position="248"/>
    </location>
</feature>
<keyword evidence="6" id="KW-1185">Reference proteome</keyword>
<keyword evidence="3" id="KW-0472">Membrane</keyword>
<feature type="transmembrane region" description="Helical" evidence="3">
    <location>
        <begin position="201"/>
        <end position="220"/>
    </location>
</feature>
<keyword evidence="3" id="KW-0812">Transmembrane</keyword>
<feature type="transmembrane region" description="Helical" evidence="3">
    <location>
        <begin position="260"/>
        <end position="279"/>
    </location>
</feature>
<evidence type="ECO:0000259" key="4">
    <source>
        <dbReference type="PROSITE" id="PS50850"/>
    </source>
</evidence>
<sequence length="321" mass="34560">MAIGTVLAPIGLVLASFTTQIWQLYLTRGLMFGLGGSCAFASCVTLPSQWFYKNRGLATGIAVAGGGIGGVIFSSLTRYLITELGYRNALRVIALICFGALCLATGLLRSRWRPPPSTSQGFLGVFWDRSMATSSFAFCLVFSVIVTFSYMGPFFLAPSYVLHLSEDAQLGSVLLSIMCGMNAISRVFLGFVSDRLGKCNTLFICTLVAGLLVTLIWQYSNGYGSFTVFCVLYGLTGGGWVSLLPPLIAQIVGVKHIQRGLSLCYFVSVFGNLSGPPIIGHLQTSYGWTAAIQFTGAVTLVSSLIMLIVRFTMQQKVIAYV</sequence>
<dbReference type="Gene3D" id="1.20.1250.20">
    <property type="entry name" value="MFS general substrate transporter like domains"/>
    <property type="match status" value="2"/>
</dbReference>
<dbReference type="OrthoDB" id="2213137at2759"/>
<dbReference type="PANTHER" id="PTHR11360:SF284">
    <property type="entry name" value="EG:103B4.3 PROTEIN-RELATED"/>
    <property type="match status" value="1"/>
</dbReference>
<evidence type="ECO:0000256" key="1">
    <source>
        <dbReference type="ARBA" id="ARBA00004141"/>
    </source>
</evidence>
<dbReference type="SUPFAM" id="SSF103473">
    <property type="entry name" value="MFS general substrate transporter"/>
    <property type="match status" value="1"/>
</dbReference>
<name>A0A1X2GZX5_SYNRA</name>
<gene>
    <name evidence="5" type="ORF">BCR43DRAFT_539398</name>
</gene>
<dbReference type="InterPro" id="IPR036259">
    <property type="entry name" value="MFS_trans_sf"/>
</dbReference>
<evidence type="ECO:0000313" key="6">
    <source>
        <dbReference type="Proteomes" id="UP000242180"/>
    </source>
</evidence>
<accession>A0A1X2GZX5</accession>
<feature type="transmembrane region" description="Helical" evidence="3">
    <location>
        <begin position="56"/>
        <end position="77"/>
    </location>
</feature>
<dbReference type="InterPro" id="IPR011701">
    <property type="entry name" value="MFS"/>
</dbReference>
<comment type="subcellular location">
    <subcellularLocation>
        <location evidence="1">Membrane</location>
        <topology evidence="1">Multi-pass membrane protein</topology>
    </subcellularLocation>
</comment>
<dbReference type="InParanoid" id="A0A1X2GZX5"/>
<feature type="transmembrane region" description="Helical" evidence="3">
    <location>
        <begin position="285"/>
        <end position="309"/>
    </location>
</feature>
<dbReference type="STRING" id="13706.A0A1X2GZX5"/>
<evidence type="ECO:0000256" key="3">
    <source>
        <dbReference type="SAM" id="Phobius"/>
    </source>
</evidence>
<proteinExistence type="inferred from homology"/>
<dbReference type="InterPro" id="IPR050327">
    <property type="entry name" value="Proton-linked_MCT"/>
</dbReference>
<dbReference type="Proteomes" id="UP000242180">
    <property type="component" value="Unassembled WGS sequence"/>
</dbReference>
<feature type="transmembrane region" description="Helical" evidence="3">
    <location>
        <begin position="25"/>
        <end position="44"/>
    </location>
</feature>
<dbReference type="Pfam" id="PF07690">
    <property type="entry name" value="MFS_1"/>
    <property type="match status" value="1"/>
</dbReference>
<feature type="transmembrane region" description="Helical" evidence="3">
    <location>
        <begin position="168"/>
        <end position="189"/>
    </location>
</feature>
<feature type="transmembrane region" description="Helical" evidence="3">
    <location>
        <begin position="136"/>
        <end position="156"/>
    </location>
</feature>
<dbReference type="GO" id="GO:0016020">
    <property type="term" value="C:membrane"/>
    <property type="evidence" value="ECO:0007669"/>
    <property type="project" value="UniProtKB-SubCell"/>
</dbReference>
<evidence type="ECO:0000313" key="5">
    <source>
        <dbReference type="EMBL" id="ORY90012.1"/>
    </source>
</evidence>
<comment type="caution">
    <text evidence="5">The sequence shown here is derived from an EMBL/GenBank/DDBJ whole genome shotgun (WGS) entry which is preliminary data.</text>
</comment>
<feature type="transmembrane region" description="Helical" evidence="3">
    <location>
        <begin position="89"/>
        <end position="108"/>
    </location>
</feature>